<dbReference type="EMBL" id="AAPV01000001">
    <property type="protein sequence ID" value="EAS84605.1"/>
    <property type="molecule type" value="Genomic_DNA"/>
</dbReference>
<dbReference type="GO" id="GO:0003688">
    <property type="term" value="F:DNA replication origin binding"/>
    <property type="evidence" value="ECO:0007669"/>
    <property type="project" value="TreeGrafter"/>
</dbReference>
<dbReference type="PANTHER" id="PTHR30050">
    <property type="entry name" value="CHROMOSOMAL REPLICATION INITIATOR PROTEIN DNAA"/>
    <property type="match status" value="1"/>
</dbReference>
<gene>
    <name evidence="1" type="ORF">PU1002_02771</name>
</gene>
<dbReference type="InterPro" id="IPR027417">
    <property type="entry name" value="P-loop_NTPase"/>
</dbReference>
<dbReference type="AlphaFoldDB" id="Q1V2C3"/>
<evidence type="ECO:0000313" key="1">
    <source>
        <dbReference type="EMBL" id="EAS84605.1"/>
    </source>
</evidence>
<name>Q1V2C3_PELU1</name>
<organism evidence="1 2">
    <name type="scientific">Pelagibacter ubique (strain HTCC1002)</name>
    <dbReference type="NCBI Taxonomy" id="314261"/>
    <lineage>
        <taxon>Bacteria</taxon>
        <taxon>Pseudomonadati</taxon>
        <taxon>Pseudomonadota</taxon>
        <taxon>Alphaproteobacteria</taxon>
        <taxon>Candidatus Pelagibacterales</taxon>
        <taxon>Candidatus Pelagibacteraceae</taxon>
        <taxon>Candidatus Pelagibacter</taxon>
    </lineage>
</organism>
<dbReference type="PANTHER" id="PTHR30050:SF5">
    <property type="entry name" value="DNAA REGULATORY INACTIVATOR HDA"/>
    <property type="match status" value="1"/>
</dbReference>
<dbReference type="GO" id="GO:0006270">
    <property type="term" value="P:DNA replication initiation"/>
    <property type="evidence" value="ECO:0007669"/>
    <property type="project" value="TreeGrafter"/>
</dbReference>
<comment type="caution">
    <text evidence="1">The sequence shown here is derived from an EMBL/GenBank/DDBJ whole genome shotgun (WGS) entry which is preliminary data.</text>
</comment>
<dbReference type="HOGENOM" id="CLU_072265_0_1_5"/>
<accession>Q1V2C3</accession>
<sequence>MDIKMKNLNQLLLDFNYEQNFKDDDFYVGKSNFYAFEMINKWPKWEKNFLNINGEKFSGKSHLVNIFLKKFNGIRIDVNSLNDENIKSIKPYQNIVLEDLNLNINEKLIYSLFNIIDQDNKFLIVTSMKPISEINFELEDLRSRTKNCLFANIQNPDDELMFALILKNLSDRQITLDKKLINFIIKRIERSYGKIFEFIYKIDKISLKKKKSIDFKIINEALEE</sequence>
<dbReference type="Proteomes" id="UP000005306">
    <property type="component" value="Unassembled WGS sequence"/>
</dbReference>
<reference evidence="1 2" key="1">
    <citation type="submission" date="2006-04" db="EMBL/GenBank/DDBJ databases">
        <authorList>
            <person name="Giovannoni S.J."/>
            <person name="Cho J.-C."/>
            <person name="Ferriera S."/>
            <person name="Johnson J."/>
            <person name="Kravitz S."/>
            <person name="Halpern A."/>
            <person name="Remington K."/>
            <person name="Beeson K."/>
            <person name="Tran B."/>
            <person name="Rogers Y.-H."/>
            <person name="Friedman R."/>
            <person name="Venter J.C."/>
        </authorList>
    </citation>
    <scope>NUCLEOTIDE SEQUENCE [LARGE SCALE GENOMIC DNA]</scope>
    <source>
        <strain evidence="1 2">HTCC1002</strain>
    </source>
</reference>
<dbReference type="SUPFAM" id="SSF52540">
    <property type="entry name" value="P-loop containing nucleoside triphosphate hydrolases"/>
    <property type="match status" value="1"/>
</dbReference>
<dbReference type="GO" id="GO:0005886">
    <property type="term" value="C:plasma membrane"/>
    <property type="evidence" value="ECO:0007669"/>
    <property type="project" value="TreeGrafter"/>
</dbReference>
<dbReference type="Gene3D" id="1.10.8.60">
    <property type="match status" value="1"/>
</dbReference>
<dbReference type="Gene3D" id="3.40.50.300">
    <property type="entry name" value="P-loop containing nucleotide triphosphate hydrolases"/>
    <property type="match status" value="1"/>
</dbReference>
<proteinExistence type="predicted"/>
<evidence type="ECO:0000313" key="2">
    <source>
        <dbReference type="Proteomes" id="UP000005306"/>
    </source>
</evidence>
<protein>
    <submittedName>
        <fullName evidence="1">Probable ATPase involved in DNA replication initiation</fullName>
    </submittedName>
</protein>